<keyword evidence="3" id="KW-1185">Reference proteome</keyword>
<dbReference type="Proteomes" id="UP000003438">
    <property type="component" value="Unassembled WGS sequence"/>
</dbReference>
<name>D1PQ21_9FIRM</name>
<dbReference type="RefSeq" id="WP_007047851.1">
    <property type="nucleotide sequence ID" value="NZ_GG704769.1"/>
</dbReference>
<accession>D1PQ21</accession>
<protein>
    <recommendedName>
        <fullName evidence="4">DUF5050 domain-containing protein</fullName>
    </recommendedName>
</protein>
<evidence type="ECO:0000313" key="2">
    <source>
        <dbReference type="EMBL" id="EFB75213.1"/>
    </source>
</evidence>
<gene>
    <name evidence="2" type="ORF">SUBVAR_06488</name>
</gene>
<reference evidence="2" key="1">
    <citation type="submission" date="2009-12" db="EMBL/GenBank/DDBJ databases">
        <authorList>
            <person name="Weinstock G."/>
            <person name="Sodergren E."/>
            <person name="Clifton S."/>
            <person name="Fulton L."/>
            <person name="Fulton B."/>
            <person name="Courtney L."/>
            <person name="Fronick C."/>
            <person name="Harrison M."/>
            <person name="Strong C."/>
            <person name="Farmer C."/>
            <person name="Delahaunty K."/>
            <person name="Markovic C."/>
            <person name="Hall O."/>
            <person name="Minx P."/>
            <person name="Tomlinson C."/>
            <person name="Mitreva M."/>
            <person name="Nelson J."/>
            <person name="Hou S."/>
            <person name="Wollam A."/>
            <person name="Pepin K.H."/>
            <person name="Johnson M."/>
            <person name="Bhonagiri V."/>
            <person name="Nash W.E."/>
            <person name="Warren W."/>
            <person name="Chinwalla A."/>
            <person name="Mardis E.R."/>
            <person name="Wilson R.K."/>
        </authorList>
    </citation>
    <scope>NUCLEOTIDE SEQUENCE [LARGE SCALE GENOMIC DNA]</scope>
    <source>
        <strain evidence="2">DSM 15176</strain>
    </source>
</reference>
<dbReference type="EMBL" id="ACBY02000030">
    <property type="protein sequence ID" value="EFB75213.1"/>
    <property type="molecule type" value="Genomic_DNA"/>
</dbReference>
<comment type="caution">
    <text evidence="2">The sequence shown here is derived from an EMBL/GenBank/DDBJ whole genome shotgun (WGS) entry which is preliminary data.</text>
</comment>
<evidence type="ECO:0000256" key="1">
    <source>
        <dbReference type="SAM" id="SignalP"/>
    </source>
</evidence>
<evidence type="ECO:0000313" key="3">
    <source>
        <dbReference type="Proteomes" id="UP000003438"/>
    </source>
</evidence>
<keyword evidence="1" id="KW-0732">Signal</keyword>
<dbReference type="STRING" id="411471.SUBVAR_06488"/>
<dbReference type="HOGENOM" id="CLU_056544_0_0_9"/>
<evidence type="ECO:0008006" key="4">
    <source>
        <dbReference type="Google" id="ProtNLM"/>
    </source>
</evidence>
<sequence length="406" mass="44625">MKKSMPILLALAICLSACAPTESQPAGETPATAETSPAQATAESALSAVGNLTMYGGSRSGEGCYYYDGVWDDPASGEAKWALFRLDYATGQRQLLQTFGRYDGGMSPSDPFVSGGRVYCTAGREIYCLSPDGSEKQVVSAQETLNWMCSDENACYLVESNVFNNTPRPQVKRIDLQTGAVTGWELPAMNLLSVHDSRGSRVLVSRCITDQPLPSMEDMELFNAVLQNATMEYGWMDLATGDWQGILSFPYDSHRGDAAGHTEQWSYEGMRGEDLYFRRMVIDEAGNTLSTTLEHCALDGSGMTELAKLQSDRSIYPVCRGTDLVWLMDYAYTGTATIYDVENGKTYENIPVQPTDSGWPLALTEDGRVLVNDHYNQWGESTYAILDADDYLGGSRDWTVFTDGEN</sequence>
<feature type="chain" id="PRO_5038769169" description="DUF5050 domain-containing protein" evidence="1">
    <location>
        <begin position="20"/>
        <end position="406"/>
    </location>
</feature>
<feature type="signal peptide" evidence="1">
    <location>
        <begin position="1"/>
        <end position="19"/>
    </location>
</feature>
<proteinExistence type="predicted"/>
<organism evidence="2 3">
    <name type="scientific">Subdoligranulum variabile DSM 15176</name>
    <dbReference type="NCBI Taxonomy" id="411471"/>
    <lineage>
        <taxon>Bacteria</taxon>
        <taxon>Bacillati</taxon>
        <taxon>Bacillota</taxon>
        <taxon>Clostridia</taxon>
        <taxon>Eubacteriales</taxon>
        <taxon>Oscillospiraceae</taxon>
        <taxon>Subdoligranulum</taxon>
    </lineage>
</organism>
<dbReference type="SUPFAM" id="SSF50998">
    <property type="entry name" value="Quinoprotein alcohol dehydrogenase-like"/>
    <property type="match status" value="1"/>
</dbReference>
<dbReference type="AlphaFoldDB" id="D1PQ21"/>
<dbReference type="InterPro" id="IPR011047">
    <property type="entry name" value="Quinoprotein_ADH-like_sf"/>
</dbReference>